<dbReference type="OrthoDB" id="9787219at2"/>
<accession>A0A1E5XKY1</accession>
<dbReference type="PANTHER" id="PTHR43333">
    <property type="entry name" value="2-HACID_DH_C DOMAIN-CONTAINING PROTEIN"/>
    <property type="match status" value="1"/>
</dbReference>
<dbReference type="InterPro" id="IPR006140">
    <property type="entry name" value="D-isomer_DH_NAD-bd"/>
</dbReference>
<dbReference type="SUPFAM" id="SSF51735">
    <property type="entry name" value="NAD(P)-binding Rossmann-fold domains"/>
    <property type="match status" value="1"/>
</dbReference>
<dbReference type="AlphaFoldDB" id="A0A1E5XKY1"/>
<evidence type="ECO:0000313" key="4">
    <source>
        <dbReference type="EMBL" id="OEO29248.1"/>
    </source>
</evidence>
<keyword evidence="5" id="KW-1185">Reference proteome</keyword>
<evidence type="ECO:0000256" key="2">
    <source>
        <dbReference type="ARBA" id="ARBA00023027"/>
    </source>
</evidence>
<evidence type="ECO:0000313" key="5">
    <source>
        <dbReference type="Proteomes" id="UP000095463"/>
    </source>
</evidence>
<dbReference type="PANTHER" id="PTHR43333:SF1">
    <property type="entry name" value="D-ISOMER SPECIFIC 2-HYDROXYACID DEHYDROGENASE NAD-BINDING DOMAIN-CONTAINING PROTEIN"/>
    <property type="match status" value="1"/>
</dbReference>
<keyword evidence="1" id="KW-0560">Oxidoreductase</keyword>
<dbReference type="InterPro" id="IPR036291">
    <property type="entry name" value="NAD(P)-bd_dom_sf"/>
</dbReference>
<sequence length="315" mass="35074">MTLLLHLADFNERRWADGFAAALPGRKVVTRADSYDPDEVEYIFIWKPKPDAFEGLHKLKAILSLGAGVDALLRNPSRPRDVPIARFMDEDLTQRMSDYVVSQVTMHQRLMTRFKRDQAAKQWRQLYPAPAWDATVGIMGLGALGLDAVRHLKVFGYKLRGWSRTAKEVNGVDVFTGPEQLEAFLSGTDILVNLLPLTAETQGILNYETFSKLKRGGIDNEGPVVINAARGGHQREADIVRALNDGTLKAASLDVFEVEPLPQDSPLWEMDNVYITPHIAAASSERTGVAYFSKVIKDHEAGLPLPNMIDFGRGY</sequence>
<organism evidence="4 5">
    <name type="scientific">Devosia insulae DS-56</name>
    <dbReference type="NCBI Taxonomy" id="1116389"/>
    <lineage>
        <taxon>Bacteria</taxon>
        <taxon>Pseudomonadati</taxon>
        <taxon>Pseudomonadota</taxon>
        <taxon>Alphaproteobacteria</taxon>
        <taxon>Hyphomicrobiales</taxon>
        <taxon>Devosiaceae</taxon>
        <taxon>Devosia</taxon>
    </lineage>
</organism>
<keyword evidence="2" id="KW-0520">NAD</keyword>
<feature type="domain" description="D-isomer specific 2-hydroxyacid dehydrogenase NAD-binding" evidence="3">
    <location>
        <begin position="103"/>
        <end position="280"/>
    </location>
</feature>
<comment type="caution">
    <text evidence="4">The sequence shown here is derived from an EMBL/GenBank/DDBJ whole genome shotgun (WGS) entry which is preliminary data.</text>
</comment>
<evidence type="ECO:0000259" key="3">
    <source>
        <dbReference type="Pfam" id="PF02826"/>
    </source>
</evidence>
<gene>
    <name evidence="4" type="ORF">VW23_026515</name>
</gene>
<proteinExistence type="predicted"/>
<dbReference type="Proteomes" id="UP000095463">
    <property type="component" value="Unassembled WGS sequence"/>
</dbReference>
<dbReference type="Gene3D" id="3.40.50.720">
    <property type="entry name" value="NAD(P)-binding Rossmann-like Domain"/>
    <property type="match status" value="2"/>
</dbReference>
<reference evidence="4 5" key="1">
    <citation type="journal article" date="2015" name="Genome Announc.">
        <title>Genome Assemblies of Three Soil-Associated Devosia species: D. insulae, D. limi, and D. soli.</title>
        <authorList>
            <person name="Hassan Y.I."/>
            <person name="Lepp D."/>
            <person name="Zhou T."/>
        </authorList>
    </citation>
    <scope>NUCLEOTIDE SEQUENCE [LARGE SCALE GENOMIC DNA]</scope>
    <source>
        <strain evidence="4 5">DS-56</strain>
    </source>
</reference>
<dbReference type="CDD" id="cd12164">
    <property type="entry name" value="GDH_like_2"/>
    <property type="match status" value="1"/>
</dbReference>
<evidence type="ECO:0000256" key="1">
    <source>
        <dbReference type="ARBA" id="ARBA00023002"/>
    </source>
</evidence>
<name>A0A1E5XKY1_9HYPH</name>
<dbReference type="EMBL" id="LAJE02000297">
    <property type="protein sequence ID" value="OEO29248.1"/>
    <property type="molecule type" value="Genomic_DNA"/>
</dbReference>
<dbReference type="GO" id="GO:0016491">
    <property type="term" value="F:oxidoreductase activity"/>
    <property type="evidence" value="ECO:0007669"/>
    <property type="project" value="UniProtKB-KW"/>
</dbReference>
<dbReference type="RefSeq" id="WP_069911477.1">
    <property type="nucleotide sequence ID" value="NZ_LAJE02000297.1"/>
</dbReference>
<dbReference type="Pfam" id="PF02826">
    <property type="entry name" value="2-Hacid_dh_C"/>
    <property type="match status" value="1"/>
</dbReference>
<protein>
    <recommendedName>
        <fullName evidence="3">D-isomer specific 2-hydroxyacid dehydrogenase NAD-binding domain-containing protein</fullName>
    </recommendedName>
</protein>
<dbReference type="GO" id="GO:0051287">
    <property type="term" value="F:NAD binding"/>
    <property type="evidence" value="ECO:0007669"/>
    <property type="project" value="InterPro"/>
</dbReference>